<feature type="domain" description="Phage shock protein PspC N-terminal" evidence="7">
    <location>
        <begin position="3"/>
        <end position="61"/>
    </location>
</feature>
<dbReference type="RefSeq" id="WP_167164614.1">
    <property type="nucleotide sequence ID" value="NZ_BAAAOO010000002.1"/>
</dbReference>
<comment type="subcellular location">
    <subcellularLocation>
        <location evidence="1">Cell membrane</location>
        <topology evidence="1">Single-pass membrane protein</topology>
    </subcellularLocation>
</comment>
<evidence type="ECO:0000256" key="4">
    <source>
        <dbReference type="ARBA" id="ARBA00022989"/>
    </source>
</evidence>
<gene>
    <name evidence="8" type="ORF">FB473_000546</name>
</gene>
<evidence type="ECO:0000313" key="8">
    <source>
        <dbReference type="EMBL" id="NIH55901.1"/>
    </source>
</evidence>
<keyword evidence="2" id="KW-1003">Cell membrane</keyword>
<dbReference type="InterPro" id="IPR007168">
    <property type="entry name" value="Phageshock_PspC_N"/>
</dbReference>
<keyword evidence="5 6" id="KW-0472">Membrane</keyword>
<name>A0ABX0SH21_9ACTN</name>
<keyword evidence="4 6" id="KW-1133">Transmembrane helix</keyword>
<evidence type="ECO:0000259" key="7">
    <source>
        <dbReference type="Pfam" id="PF04024"/>
    </source>
</evidence>
<evidence type="ECO:0000313" key="9">
    <source>
        <dbReference type="Proteomes" id="UP000749311"/>
    </source>
</evidence>
<reference evidence="8 9" key="1">
    <citation type="submission" date="2020-02" db="EMBL/GenBank/DDBJ databases">
        <title>Sequencing the genomes of 1000 actinobacteria strains.</title>
        <authorList>
            <person name="Klenk H.-P."/>
        </authorList>
    </citation>
    <scope>NUCLEOTIDE SEQUENCE [LARGE SCALE GENOMIC DNA]</scope>
    <source>
        <strain evidence="8 9">DSM 19609</strain>
    </source>
</reference>
<keyword evidence="3 6" id="KW-0812">Transmembrane</keyword>
<evidence type="ECO:0000256" key="1">
    <source>
        <dbReference type="ARBA" id="ARBA00004162"/>
    </source>
</evidence>
<keyword evidence="9" id="KW-1185">Reference proteome</keyword>
<evidence type="ECO:0000256" key="5">
    <source>
        <dbReference type="ARBA" id="ARBA00023136"/>
    </source>
</evidence>
<evidence type="ECO:0000256" key="3">
    <source>
        <dbReference type="ARBA" id="ARBA00022692"/>
    </source>
</evidence>
<feature type="transmembrane region" description="Helical" evidence="6">
    <location>
        <begin position="34"/>
        <end position="58"/>
    </location>
</feature>
<sequence>MSKQLTRSQDHRVIAGVCGGLADYFSIDPLLVRLGAIALGFVSAGLAGGAYAVAWLLLPEEGTGQTGLDQLFRRYDAYRNDRNAGGSPRPNDTFRADE</sequence>
<dbReference type="InterPro" id="IPR052027">
    <property type="entry name" value="PspC"/>
</dbReference>
<dbReference type="EMBL" id="JAAMOZ010000001">
    <property type="protein sequence ID" value="NIH55901.1"/>
    <property type="molecule type" value="Genomic_DNA"/>
</dbReference>
<protein>
    <submittedName>
        <fullName evidence="8">Phage shock protein PspC (Stress-responsive transcriptional regulator)</fullName>
    </submittedName>
</protein>
<dbReference type="PANTHER" id="PTHR33885:SF3">
    <property type="entry name" value="PHAGE SHOCK PROTEIN C"/>
    <property type="match status" value="1"/>
</dbReference>
<comment type="caution">
    <text evidence="8">The sequence shown here is derived from an EMBL/GenBank/DDBJ whole genome shotgun (WGS) entry which is preliminary data.</text>
</comment>
<evidence type="ECO:0000256" key="2">
    <source>
        <dbReference type="ARBA" id="ARBA00022475"/>
    </source>
</evidence>
<dbReference type="Pfam" id="PF04024">
    <property type="entry name" value="PspC"/>
    <property type="match status" value="1"/>
</dbReference>
<accession>A0ABX0SH21</accession>
<dbReference type="PANTHER" id="PTHR33885">
    <property type="entry name" value="PHAGE SHOCK PROTEIN C"/>
    <property type="match status" value="1"/>
</dbReference>
<dbReference type="Proteomes" id="UP000749311">
    <property type="component" value="Unassembled WGS sequence"/>
</dbReference>
<evidence type="ECO:0000256" key="6">
    <source>
        <dbReference type="SAM" id="Phobius"/>
    </source>
</evidence>
<organism evidence="8 9">
    <name type="scientific">Brooklawnia cerclae</name>
    <dbReference type="NCBI Taxonomy" id="349934"/>
    <lineage>
        <taxon>Bacteria</taxon>
        <taxon>Bacillati</taxon>
        <taxon>Actinomycetota</taxon>
        <taxon>Actinomycetes</taxon>
        <taxon>Propionibacteriales</taxon>
        <taxon>Propionibacteriaceae</taxon>
        <taxon>Brooklawnia</taxon>
    </lineage>
</organism>
<proteinExistence type="predicted"/>